<dbReference type="EMBL" id="BLXT01005252">
    <property type="protein sequence ID" value="GFO21422.1"/>
    <property type="molecule type" value="Genomic_DNA"/>
</dbReference>
<evidence type="ECO:0000313" key="1">
    <source>
        <dbReference type="EMBL" id="GFO21422.1"/>
    </source>
</evidence>
<gene>
    <name evidence="1" type="ORF">PoB_004792700</name>
</gene>
<keyword evidence="2" id="KW-1185">Reference proteome</keyword>
<name>A0AAV4BR19_9GAST</name>
<proteinExistence type="predicted"/>
<comment type="caution">
    <text evidence="1">The sequence shown here is derived from an EMBL/GenBank/DDBJ whole genome shotgun (WGS) entry which is preliminary data.</text>
</comment>
<accession>A0AAV4BR19</accession>
<evidence type="ECO:0000313" key="2">
    <source>
        <dbReference type="Proteomes" id="UP000735302"/>
    </source>
</evidence>
<reference evidence="1 2" key="1">
    <citation type="journal article" date="2021" name="Elife">
        <title>Chloroplast acquisition without the gene transfer in kleptoplastic sea slugs, Plakobranchus ocellatus.</title>
        <authorList>
            <person name="Maeda T."/>
            <person name="Takahashi S."/>
            <person name="Yoshida T."/>
            <person name="Shimamura S."/>
            <person name="Takaki Y."/>
            <person name="Nagai Y."/>
            <person name="Toyoda A."/>
            <person name="Suzuki Y."/>
            <person name="Arimoto A."/>
            <person name="Ishii H."/>
            <person name="Satoh N."/>
            <person name="Nishiyama T."/>
            <person name="Hasebe M."/>
            <person name="Maruyama T."/>
            <person name="Minagawa J."/>
            <person name="Obokata J."/>
            <person name="Shigenobu S."/>
        </authorList>
    </citation>
    <scope>NUCLEOTIDE SEQUENCE [LARGE SCALE GENOMIC DNA]</scope>
</reference>
<organism evidence="1 2">
    <name type="scientific">Plakobranchus ocellatus</name>
    <dbReference type="NCBI Taxonomy" id="259542"/>
    <lineage>
        <taxon>Eukaryota</taxon>
        <taxon>Metazoa</taxon>
        <taxon>Spiralia</taxon>
        <taxon>Lophotrochozoa</taxon>
        <taxon>Mollusca</taxon>
        <taxon>Gastropoda</taxon>
        <taxon>Heterobranchia</taxon>
        <taxon>Euthyneura</taxon>
        <taxon>Panpulmonata</taxon>
        <taxon>Sacoglossa</taxon>
        <taxon>Placobranchoidea</taxon>
        <taxon>Plakobranchidae</taxon>
        <taxon>Plakobranchus</taxon>
    </lineage>
</organism>
<dbReference type="Proteomes" id="UP000735302">
    <property type="component" value="Unassembled WGS sequence"/>
</dbReference>
<dbReference type="AlphaFoldDB" id="A0AAV4BR19"/>
<sequence>MPRHIFWGVGSTGDSEPALRSEGALLLGVHECFTYRSKLKSVPDLKHNIVYQAHREEGFYIEDVKSTEFERSYYWCELDITKKDGGHKKYRHFGFNTTHWWVEKGCGGWFLVTECRLLPENPASTDKLNSSSSGNRSAATDLGYSLLVDPPSTTESLQLDDPDDPYKKWPRIGYMSPHSDVMWDLLDRATYVDVPEQMAYHDPSVECIAVVQLSVSRSFS</sequence>
<protein>
    <submittedName>
        <fullName evidence="1">Aragonite protein ap24</fullName>
    </submittedName>
</protein>